<comment type="caution">
    <text evidence="12">The sequence shown here is derived from an EMBL/GenBank/DDBJ whole genome shotgun (WGS) entry which is preliminary data.</text>
</comment>
<comment type="cofactor">
    <cofactor evidence="9">
        <name>Mg(2+)</name>
        <dbReference type="ChEBI" id="CHEBI:18420"/>
    </cofactor>
    <text evidence="9">Binds 2 magnesium ions per monomer.</text>
</comment>
<dbReference type="EMBL" id="QLMD01000001">
    <property type="protein sequence ID" value="RAK01768.1"/>
    <property type="molecule type" value="Genomic_DNA"/>
</dbReference>
<keyword evidence="4 9" id="KW-0808">Transferase</keyword>
<dbReference type="EMBL" id="PIPK01000001">
    <property type="protein sequence ID" value="RUO28582.1"/>
    <property type="molecule type" value="Genomic_DNA"/>
</dbReference>
<keyword evidence="9" id="KW-0460">Magnesium</keyword>
<evidence type="ECO:0000256" key="9">
    <source>
        <dbReference type="HAMAP-Rule" id="MF_00211"/>
    </source>
</evidence>
<evidence type="ECO:0000313" key="14">
    <source>
        <dbReference type="Proteomes" id="UP000249203"/>
    </source>
</evidence>
<comment type="pathway">
    <text evidence="1 9">Amino-acid biosynthesis; L-tryptophan biosynthesis; L-tryptophan from chorismate: step 2/5.</text>
</comment>
<dbReference type="GO" id="GO:0004048">
    <property type="term" value="F:anthranilate phosphoribosyltransferase activity"/>
    <property type="evidence" value="ECO:0007669"/>
    <property type="project" value="UniProtKB-UniRule"/>
</dbReference>
<evidence type="ECO:0000313" key="15">
    <source>
        <dbReference type="Proteomes" id="UP000287865"/>
    </source>
</evidence>
<dbReference type="Pfam" id="PF00591">
    <property type="entry name" value="Glycos_transf_3"/>
    <property type="match status" value="1"/>
</dbReference>
<dbReference type="PANTHER" id="PTHR43285:SF2">
    <property type="entry name" value="ANTHRANILATE PHOSPHORIBOSYLTRANSFERASE"/>
    <property type="match status" value="1"/>
</dbReference>
<feature type="binding site" evidence="9">
    <location>
        <position position="78"/>
    </location>
    <ligand>
        <name>anthranilate</name>
        <dbReference type="ChEBI" id="CHEBI:16567"/>
        <label>1</label>
    </ligand>
</feature>
<comment type="catalytic activity">
    <reaction evidence="7 9">
        <text>N-(5-phospho-beta-D-ribosyl)anthranilate + diphosphate = 5-phospho-alpha-D-ribose 1-diphosphate + anthranilate</text>
        <dbReference type="Rhea" id="RHEA:11768"/>
        <dbReference type="ChEBI" id="CHEBI:16567"/>
        <dbReference type="ChEBI" id="CHEBI:18277"/>
        <dbReference type="ChEBI" id="CHEBI:33019"/>
        <dbReference type="ChEBI" id="CHEBI:58017"/>
        <dbReference type="EC" id="2.4.2.18"/>
    </reaction>
</comment>
<dbReference type="SUPFAM" id="SSF47648">
    <property type="entry name" value="Nucleoside phosphorylase/phosphoribosyltransferase N-terminal domain"/>
    <property type="match status" value="1"/>
</dbReference>
<sequence length="334" mass="35410">MQPLAQVLNGDVLDLAATDKLFTHLIQGQLTNAQIAGMLVAMKIRGETPTEIAGAAQALRRAAKPFPRPDYPIADTCGTGGDGSNTINISTAAALVASSMGIAVAKHGNRSVSSRSGSADVLESLQIPLDGTPDQARGMLDSYNFCFLFAPHYHPGFRHAMPARQELKTRTVFNLLGPLINPARPQTQLLGVYKSELCRPVAETLQLLGCERAMVVHGSGLDELALHGPTHVVEVNGDQIEEYQLTPSDFGVESAPVSALRGGDADMNARILRTIFAGQGAPAQCAAIAMNVAALLYMQGRSPSLREATEHALAHIHSGDTVAHLARMQQGVKV</sequence>
<comment type="caution">
    <text evidence="9">Lacks conserved residue(s) required for the propagation of feature annotation.</text>
</comment>
<evidence type="ECO:0000256" key="6">
    <source>
        <dbReference type="ARBA" id="ARBA00023141"/>
    </source>
</evidence>
<dbReference type="PANTHER" id="PTHR43285">
    <property type="entry name" value="ANTHRANILATE PHOSPHORIBOSYLTRANSFERASE"/>
    <property type="match status" value="1"/>
</dbReference>
<evidence type="ECO:0000256" key="7">
    <source>
        <dbReference type="ARBA" id="ARBA00052328"/>
    </source>
</evidence>
<dbReference type="GO" id="GO:0000287">
    <property type="term" value="F:magnesium ion binding"/>
    <property type="evidence" value="ECO:0007669"/>
    <property type="project" value="UniProtKB-UniRule"/>
</dbReference>
<feature type="domain" description="Glycosyl transferase family 3 N-terminal" evidence="11">
    <location>
        <begin position="4"/>
        <end position="63"/>
    </location>
</feature>
<dbReference type="InterPro" id="IPR005940">
    <property type="entry name" value="Anthranilate_Pribosyl_Tfrase"/>
</dbReference>
<dbReference type="InterPro" id="IPR036320">
    <property type="entry name" value="Glycosyl_Trfase_fam3_N_dom_sf"/>
</dbReference>
<dbReference type="NCBIfam" id="TIGR01245">
    <property type="entry name" value="trpD"/>
    <property type="match status" value="1"/>
</dbReference>
<feature type="domain" description="Glycosyl transferase family 3" evidence="10">
    <location>
        <begin position="71"/>
        <end position="321"/>
    </location>
</feature>
<reference evidence="12 14" key="2">
    <citation type="submission" date="2018-06" db="EMBL/GenBank/DDBJ databases">
        <title>Genomic Encyclopedia of Type Strains, Phase III (KMG-III): the genomes of soil and plant-associated and newly described type strains.</title>
        <authorList>
            <person name="Whitman W."/>
        </authorList>
    </citation>
    <scope>NUCLEOTIDE SEQUENCE [LARGE SCALE GENOMIC DNA]</scope>
    <source>
        <strain evidence="12 14">CGMCC 1.15366</strain>
    </source>
</reference>
<dbReference type="GO" id="GO:0000162">
    <property type="term" value="P:L-tryptophan biosynthetic process"/>
    <property type="evidence" value="ECO:0007669"/>
    <property type="project" value="UniProtKB-UniRule"/>
</dbReference>
<dbReference type="OrthoDB" id="9806430at2"/>
<feature type="binding site" evidence="9">
    <location>
        <begin position="81"/>
        <end position="82"/>
    </location>
    <ligand>
        <name>5-phospho-alpha-D-ribose 1-diphosphate</name>
        <dbReference type="ChEBI" id="CHEBI:58017"/>
    </ligand>
</feature>
<protein>
    <recommendedName>
        <fullName evidence="9">Anthranilate phosphoribosyltransferase</fullName>
        <ecNumber evidence="9">2.4.2.18</ecNumber>
    </recommendedName>
</protein>
<feature type="binding site" evidence="9">
    <location>
        <position position="78"/>
    </location>
    <ligand>
        <name>5-phospho-alpha-D-ribose 1-diphosphate</name>
        <dbReference type="ChEBI" id="CHEBI:58017"/>
    </ligand>
</feature>
<keyword evidence="15" id="KW-1185">Reference proteome</keyword>
<evidence type="ECO:0000256" key="1">
    <source>
        <dbReference type="ARBA" id="ARBA00004907"/>
    </source>
</evidence>
<dbReference type="FunFam" id="3.40.1030.10:FF:000002">
    <property type="entry name" value="Anthranilate phosphoribosyltransferase"/>
    <property type="match status" value="1"/>
</dbReference>
<evidence type="ECO:0000256" key="8">
    <source>
        <dbReference type="ARBA" id="ARBA00061188"/>
    </source>
</evidence>
<dbReference type="EC" id="2.4.2.18" evidence="9"/>
<dbReference type="InterPro" id="IPR017459">
    <property type="entry name" value="Glycosyl_Trfase_fam3_N_dom"/>
</dbReference>
<proteinExistence type="inferred from homology"/>
<comment type="similarity">
    <text evidence="9">Belongs to the anthranilate phosphoribosyltransferase family.</text>
</comment>
<feature type="binding site" evidence="9">
    <location>
        <position position="223"/>
    </location>
    <ligand>
        <name>Mg(2+)</name>
        <dbReference type="ChEBI" id="CHEBI:18420"/>
        <label>1</label>
    </ligand>
</feature>
<keyword evidence="2 9" id="KW-0028">Amino-acid biosynthesis</keyword>
<dbReference type="HAMAP" id="MF_00211">
    <property type="entry name" value="TrpD"/>
    <property type="match status" value="1"/>
</dbReference>
<keyword evidence="3 9" id="KW-0328">Glycosyltransferase</keyword>
<dbReference type="Gene3D" id="3.40.1030.10">
    <property type="entry name" value="Nucleoside phosphorylase/phosphoribosyltransferase catalytic domain"/>
    <property type="match status" value="1"/>
</dbReference>
<evidence type="ECO:0000256" key="2">
    <source>
        <dbReference type="ARBA" id="ARBA00022605"/>
    </source>
</evidence>
<comment type="similarity">
    <text evidence="8">In the C-terminal section; belongs to the anthranilate phosphoribosyltransferase family.</text>
</comment>
<name>A0A327X6F7_9GAMM</name>
<feature type="binding site" evidence="9">
    <location>
        <position position="90"/>
    </location>
    <ligand>
        <name>Mg(2+)</name>
        <dbReference type="ChEBI" id="CHEBI:18420"/>
        <label>1</label>
    </ligand>
</feature>
<evidence type="ECO:0000259" key="11">
    <source>
        <dbReference type="Pfam" id="PF02885"/>
    </source>
</evidence>
<reference evidence="13 15" key="1">
    <citation type="journal article" date="2018" name="Front. Microbiol.">
        <title>Genome-Based Analysis Reveals the Taxonomy and Diversity of the Family Idiomarinaceae.</title>
        <authorList>
            <person name="Liu Y."/>
            <person name="Lai Q."/>
            <person name="Shao Z."/>
        </authorList>
    </citation>
    <scope>NUCLEOTIDE SEQUENCE [LARGE SCALE GENOMIC DNA]</scope>
    <source>
        <strain evidence="13 15">CF12-14</strain>
    </source>
</reference>
<dbReference type="SUPFAM" id="SSF52418">
    <property type="entry name" value="Nucleoside phosphorylase/phosphoribosyltransferase catalytic domain"/>
    <property type="match status" value="1"/>
</dbReference>
<feature type="binding site" evidence="9">
    <location>
        <position position="109"/>
    </location>
    <ligand>
        <name>anthranilate</name>
        <dbReference type="ChEBI" id="CHEBI:16567"/>
        <label>1</label>
    </ligand>
</feature>
<dbReference type="Gene3D" id="1.20.970.10">
    <property type="entry name" value="Transferase, Pyrimidine Nucleoside Phosphorylase, Chain C"/>
    <property type="match status" value="1"/>
</dbReference>
<dbReference type="RefSeq" id="WP_111568237.1">
    <property type="nucleotide sequence ID" value="NZ_PIPK01000001.1"/>
</dbReference>
<keyword evidence="9" id="KW-0479">Metal-binding</keyword>
<feature type="binding site" evidence="9">
    <location>
        <position position="164"/>
    </location>
    <ligand>
        <name>anthranilate</name>
        <dbReference type="ChEBI" id="CHEBI:16567"/>
        <label>2</label>
    </ligand>
</feature>
<feature type="binding site" evidence="9">
    <location>
        <begin position="88"/>
        <end position="91"/>
    </location>
    <ligand>
        <name>5-phospho-alpha-D-ribose 1-diphosphate</name>
        <dbReference type="ChEBI" id="CHEBI:58017"/>
    </ligand>
</feature>
<evidence type="ECO:0000259" key="10">
    <source>
        <dbReference type="Pfam" id="PF00591"/>
    </source>
</evidence>
<feature type="binding site" evidence="9">
    <location>
        <begin position="106"/>
        <end position="114"/>
    </location>
    <ligand>
        <name>5-phospho-alpha-D-ribose 1-diphosphate</name>
        <dbReference type="ChEBI" id="CHEBI:58017"/>
    </ligand>
</feature>
<evidence type="ECO:0000256" key="4">
    <source>
        <dbReference type="ARBA" id="ARBA00022679"/>
    </source>
</evidence>
<feature type="binding site" evidence="9">
    <location>
        <position position="222"/>
    </location>
    <ligand>
        <name>Mg(2+)</name>
        <dbReference type="ChEBI" id="CHEBI:18420"/>
        <label>2</label>
    </ligand>
</feature>
<dbReference type="InterPro" id="IPR035902">
    <property type="entry name" value="Nuc_phospho_transferase"/>
</dbReference>
<evidence type="ECO:0000256" key="5">
    <source>
        <dbReference type="ARBA" id="ARBA00022822"/>
    </source>
</evidence>
<feature type="binding site" evidence="9">
    <location>
        <position position="86"/>
    </location>
    <ligand>
        <name>5-phospho-alpha-D-ribose 1-diphosphate</name>
        <dbReference type="ChEBI" id="CHEBI:58017"/>
    </ligand>
</feature>
<keyword evidence="5 9" id="KW-0822">Tryptophan biosynthesis</keyword>
<accession>A0A327X6F7</accession>
<feature type="binding site" evidence="9">
    <location>
        <position position="223"/>
    </location>
    <ligand>
        <name>Mg(2+)</name>
        <dbReference type="ChEBI" id="CHEBI:18420"/>
        <label>2</label>
    </ligand>
</feature>
<organism evidence="12 14">
    <name type="scientific">Aliidiomarina maris</name>
    <dbReference type="NCBI Taxonomy" id="531312"/>
    <lineage>
        <taxon>Bacteria</taxon>
        <taxon>Pseudomonadati</taxon>
        <taxon>Pseudomonadota</taxon>
        <taxon>Gammaproteobacteria</taxon>
        <taxon>Alteromonadales</taxon>
        <taxon>Idiomarinaceae</taxon>
        <taxon>Aliidiomarina</taxon>
    </lineage>
</organism>
<keyword evidence="6 9" id="KW-0057">Aromatic amino acid biosynthesis</keyword>
<dbReference type="Proteomes" id="UP000249203">
    <property type="component" value="Unassembled WGS sequence"/>
</dbReference>
<comment type="subunit">
    <text evidence="9">Homodimer.</text>
</comment>
<comment type="function">
    <text evidence="9">Catalyzes the transfer of the phosphoribosyl group of 5-phosphorylribose-1-pyrophosphate (PRPP) to anthranilate to yield N-(5'-phosphoribosyl)-anthranilate (PRA).</text>
</comment>
<dbReference type="AlphaFoldDB" id="A0A327X6F7"/>
<dbReference type="Pfam" id="PF02885">
    <property type="entry name" value="Glycos_trans_3N"/>
    <property type="match status" value="1"/>
</dbReference>
<evidence type="ECO:0000313" key="13">
    <source>
        <dbReference type="EMBL" id="RUO28582.1"/>
    </source>
</evidence>
<dbReference type="UniPathway" id="UPA00035">
    <property type="reaction ID" value="UER00041"/>
</dbReference>
<dbReference type="Proteomes" id="UP000287865">
    <property type="component" value="Unassembled WGS sequence"/>
</dbReference>
<evidence type="ECO:0000256" key="3">
    <source>
        <dbReference type="ARBA" id="ARBA00022676"/>
    </source>
</evidence>
<dbReference type="InterPro" id="IPR000312">
    <property type="entry name" value="Glycosyl_Trfase_fam3"/>
</dbReference>
<gene>
    <name evidence="9 13" type="primary">trpD</name>
    <name evidence="12" type="ORF">B0I24_101398</name>
    <name evidence="13" type="ORF">CWE07_01920</name>
</gene>
<feature type="binding site" evidence="9">
    <location>
        <position position="118"/>
    </location>
    <ligand>
        <name>5-phospho-alpha-D-ribose 1-diphosphate</name>
        <dbReference type="ChEBI" id="CHEBI:58017"/>
    </ligand>
</feature>
<evidence type="ECO:0000313" key="12">
    <source>
        <dbReference type="EMBL" id="RAK01768.1"/>
    </source>
</evidence>
<dbReference type="GO" id="GO:0005829">
    <property type="term" value="C:cytosol"/>
    <property type="evidence" value="ECO:0007669"/>
    <property type="project" value="TreeGrafter"/>
</dbReference>